<keyword evidence="5" id="KW-1185">Reference proteome</keyword>
<dbReference type="Gene3D" id="3.40.50.720">
    <property type="entry name" value="NAD(P)-binding Rossmann-like Domain"/>
    <property type="match status" value="1"/>
</dbReference>
<feature type="domain" description="NAD-dependent epimerase/dehydratase" evidence="2">
    <location>
        <begin position="22"/>
        <end position="233"/>
    </location>
</feature>
<comment type="similarity">
    <text evidence="1">Belongs to the NAD(P)-dependent epimerase/dehydratase family. SDR39U1 subfamily.</text>
</comment>
<name>A0ABW1EDP7_9BACT</name>
<dbReference type="PANTHER" id="PTHR11092:SF0">
    <property type="entry name" value="EPIMERASE FAMILY PROTEIN SDR39U1"/>
    <property type="match status" value="1"/>
</dbReference>
<protein>
    <submittedName>
        <fullName evidence="4">TIGR01777 family oxidoreductase</fullName>
    </submittedName>
</protein>
<dbReference type="Pfam" id="PF08338">
    <property type="entry name" value="DUF1731"/>
    <property type="match status" value="1"/>
</dbReference>
<dbReference type="PANTHER" id="PTHR11092">
    <property type="entry name" value="SUGAR NUCLEOTIDE EPIMERASE RELATED"/>
    <property type="match status" value="1"/>
</dbReference>
<dbReference type="InterPro" id="IPR001509">
    <property type="entry name" value="Epimerase_deHydtase"/>
</dbReference>
<proteinExistence type="inferred from homology"/>
<reference evidence="5" key="1">
    <citation type="journal article" date="2019" name="Int. J. Syst. Evol. Microbiol.">
        <title>The Global Catalogue of Microorganisms (GCM) 10K type strain sequencing project: providing services to taxonomists for standard genome sequencing and annotation.</title>
        <authorList>
            <consortium name="The Broad Institute Genomics Platform"/>
            <consortium name="The Broad Institute Genome Sequencing Center for Infectious Disease"/>
            <person name="Wu L."/>
            <person name="Ma J."/>
        </authorList>
    </citation>
    <scope>NUCLEOTIDE SEQUENCE [LARGE SCALE GENOMIC DNA]</scope>
    <source>
        <strain evidence="5">JCM 4087</strain>
    </source>
</reference>
<gene>
    <name evidence="4" type="ORF">ACFPT7_03530</name>
</gene>
<dbReference type="Pfam" id="PF01370">
    <property type="entry name" value="Epimerase"/>
    <property type="match status" value="1"/>
</dbReference>
<organism evidence="4 5">
    <name type="scientific">Acidicapsa dinghuensis</name>
    <dbReference type="NCBI Taxonomy" id="2218256"/>
    <lineage>
        <taxon>Bacteria</taxon>
        <taxon>Pseudomonadati</taxon>
        <taxon>Acidobacteriota</taxon>
        <taxon>Terriglobia</taxon>
        <taxon>Terriglobales</taxon>
        <taxon>Acidobacteriaceae</taxon>
        <taxon>Acidicapsa</taxon>
    </lineage>
</organism>
<evidence type="ECO:0000313" key="5">
    <source>
        <dbReference type="Proteomes" id="UP001596091"/>
    </source>
</evidence>
<dbReference type="Proteomes" id="UP001596091">
    <property type="component" value="Unassembled WGS sequence"/>
</dbReference>
<dbReference type="InterPro" id="IPR010099">
    <property type="entry name" value="SDR39U1"/>
</dbReference>
<evidence type="ECO:0000259" key="3">
    <source>
        <dbReference type="Pfam" id="PF08338"/>
    </source>
</evidence>
<dbReference type="NCBIfam" id="TIGR01777">
    <property type="entry name" value="yfcH"/>
    <property type="match status" value="1"/>
</dbReference>
<feature type="domain" description="DUF1731" evidence="3">
    <location>
        <begin position="268"/>
        <end position="314"/>
    </location>
</feature>
<dbReference type="InterPro" id="IPR036291">
    <property type="entry name" value="NAD(P)-bd_dom_sf"/>
</dbReference>
<comment type="caution">
    <text evidence="4">The sequence shown here is derived from an EMBL/GenBank/DDBJ whole genome shotgun (WGS) entry which is preliminary data.</text>
</comment>
<dbReference type="InterPro" id="IPR013549">
    <property type="entry name" value="DUF1731"/>
</dbReference>
<dbReference type="SUPFAM" id="SSF51735">
    <property type="entry name" value="NAD(P)-binding Rossmann-fold domains"/>
    <property type="match status" value="1"/>
</dbReference>
<accession>A0ABW1EDP7</accession>
<evidence type="ECO:0000313" key="4">
    <source>
        <dbReference type="EMBL" id="MFC5861355.1"/>
    </source>
</evidence>
<dbReference type="RefSeq" id="WP_263333863.1">
    <property type="nucleotide sequence ID" value="NZ_JAGSYH010000002.1"/>
</dbReference>
<sequence>MNEFDARKIEPSPYSLETHSPILLSGGSGMLGSSIARAIESQGIGLLRLTRKRKTDANSIQWSPDKSEIEAPERLNGIGAAIHLSGANISDHRWTSAYKREIWESRVRSTHVLSETLARLKHPPEVLIAASAIGFYGNRGDEILDENSPSGQGFFPDLCAAWESATQPAIDAEIRVVHLRTGIVLAREAGALQKMLRVFRLGLGGPLGNGRQWMSWITESDLVSAVLFLLKRSALSGPVNIVAPNPVTNAEFTKQLALTLHRPAFMSAPALGLRIAFGQMADEALLASARVSPTKLLNADFHFQLPTLDRALATLLQ</sequence>
<evidence type="ECO:0000259" key="2">
    <source>
        <dbReference type="Pfam" id="PF01370"/>
    </source>
</evidence>
<dbReference type="EMBL" id="JBHSPH010000001">
    <property type="protein sequence ID" value="MFC5861355.1"/>
    <property type="molecule type" value="Genomic_DNA"/>
</dbReference>
<evidence type="ECO:0000256" key="1">
    <source>
        <dbReference type="ARBA" id="ARBA00009353"/>
    </source>
</evidence>